<dbReference type="Proteomes" id="UP000192907">
    <property type="component" value="Unassembled WGS sequence"/>
</dbReference>
<name>A0A1Y6CJ05_9BACT</name>
<proteinExistence type="predicted"/>
<accession>A0A1Y6CJ05</accession>
<evidence type="ECO:0000313" key="2">
    <source>
        <dbReference type="Proteomes" id="UP000192907"/>
    </source>
</evidence>
<dbReference type="AlphaFoldDB" id="A0A1Y6CJ05"/>
<keyword evidence="2" id="KW-1185">Reference proteome</keyword>
<protein>
    <submittedName>
        <fullName evidence="1">Uncharacterized protein</fullName>
    </submittedName>
</protein>
<gene>
    <name evidence="1" type="ORF">SAMN06296036_11957</name>
</gene>
<reference evidence="2" key="1">
    <citation type="submission" date="2017-04" db="EMBL/GenBank/DDBJ databases">
        <authorList>
            <person name="Varghese N."/>
            <person name="Submissions S."/>
        </authorList>
    </citation>
    <scope>NUCLEOTIDE SEQUENCE [LARGE SCALE GENOMIC DNA]</scope>
    <source>
        <strain evidence="2">RKEM611</strain>
    </source>
</reference>
<dbReference type="STRING" id="1513793.SAMN06296036_11957"/>
<sequence>MKLIYCLIFALTSFYVQSCFLFDLSKPVSLKKCSMESTVASFWFQTTHMVLMKF</sequence>
<dbReference type="EMBL" id="FWZT01000019">
    <property type="protein sequence ID" value="SMF58095.1"/>
    <property type="molecule type" value="Genomic_DNA"/>
</dbReference>
<organism evidence="1 2">
    <name type="scientific">Pseudobacteriovorax antillogorgiicola</name>
    <dbReference type="NCBI Taxonomy" id="1513793"/>
    <lineage>
        <taxon>Bacteria</taxon>
        <taxon>Pseudomonadati</taxon>
        <taxon>Bdellovibrionota</taxon>
        <taxon>Oligoflexia</taxon>
        <taxon>Oligoflexales</taxon>
        <taxon>Pseudobacteriovoracaceae</taxon>
        <taxon>Pseudobacteriovorax</taxon>
    </lineage>
</organism>
<evidence type="ECO:0000313" key="1">
    <source>
        <dbReference type="EMBL" id="SMF58095.1"/>
    </source>
</evidence>